<protein>
    <submittedName>
        <fullName evidence="2">Uncharacterized protein</fullName>
    </submittedName>
</protein>
<reference evidence="2 4" key="1">
    <citation type="submission" date="2019-07" db="EMBL/GenBank/DDBJ databases">
        <title>Venturia inaequalis Genome Resource.</title>
        <authorList>
            <person name="Lichtner F.J."/>
        </authorList>
    </citation>
    <scope>NUCLEOTIDE SEQUENCE [LARGE SCALE GENOMIC DNA]</scope>
    <source>
        <strain evidence="1 3">120213</strain>
        <strain evidence="2 4">DMI_063113</strain>
    </source>
</reference>
<proteinExistence type="predicted"/>
<dbReference type="AlphaFoldDB" id="A0A8H3ZGM3"/>
<evidence type="ECO:0000313" key="3">
    <source>
        <dbReference type="Proteomes" id="UP000447873"/>
    </source>
</evidence>
<gene>
    <name evidence="2" type="ORF">EG327_008365</name>
    <name evidence="1" type="ORF">EG328_003910</name>
</gene>
<sequence length="119" mass="12863">MGNSVLSQARHIRHCVNRQNPSVKNPSVKPDTLAMDTIDDPVATRVVAVANPAISTGIELPRRGPKEKGLETPESAIAQHLPSWFMIGYVIHLGEEAAAFLTGGQIVPFPRSMKPCGLR</sequence>
<keyword evidence="4" id="KW-1185">Reference proteome</keyword>
<accession>A0A8H3ZGM3</accession>
<dbReference type="EMBL" id="WNWS01000221">
    <property type="protein sequence ID" value="KAE9974326.1"/>
    <property type="molecule type" value="Genomic_DNA"/>
</dbReference>
<dbReference type="EMBL" id="WNWR01000052">
    <property type="protein sequence ID" value="KAE9992622.1"/>
    <property type="molecule type" value="Genomic_DNA"/>
</dbReference>
<dbReference type="Proteomes" id="UP000447873">
    <property type="component" value="Unassembled WGS sequence"/>
</dbReference>
<evidence type="ECO:0000313" key="1">
    <source>
        <dbReference type="EMBL" id="KAE9974326.1"/>
    </source>
</evidence>
<evidence type="ECO:0000313" key="4">
    <source>
        <dbReference type="Proteomes" id="UP000490939"/>
    </source>
</evidence>
<dbReference type="Proteomes" id="UP000490939">
    <property type="component" value="Unassembled WGS sequence"/>
</dbReference>
<name>A0A8H3ZGM3_VENIN</name>
<organism evidence="2 4">
    <name type="scientific">Venturia inaequalis</name>
    <name type="common">Apple scab fungus</name>
    <dbReference type="NCBI Taxonomy" id="5025"/>
    <lineage>
        <taxon>Eukaryota</taxon>
        <taxon>Fungi</taxon>
        <taxon>Dikarya</taxon>
        <taxon>Ascomycota</taxon>
        <taxon>Pezizomycotina</taxon>
        <taxon>Dothideomycetes</taxon>
        <taxon>Pleosporomycetidae</taxon>
        <taxon>Venturiales</taxon>
        <taxon>Venturiaceae</taxon>
        <taxon>Venturia</taxon>
    </lineage>
</organism>
<evidence type="ECO:0000313" key="2">
    <source>
        <dbReference type="EMBL" id="KAE9992622.1"/>
    </source>
</evidence>
<comment type="caution">
    <text evidence="2">The sequence shown here is derived from an EMBL/GenBank/DDBJ whole genome shotgun (WGS) entry which is preliminary data.</text>
</comment>